<reference evidence="1" key="1">
    <citation type="submission" date="2023-03" db="EMBL/GenBank/DDBJ databases">
        <authorList>
            <person name="Cremers G."/>
            <person name="Picone N."/>
        </authorList>
    </citation>
    <scope>NUCLEOTIDE SEQUENCE</scope>
    <source>
        <strain evidence="1">Sample_alias</strain>
    </source>
</reference>
<dbReference type="RefSeq" id="WP_009059478.1">
    <property type="nucleotide sequence ID" value="NZ_JAHXRZ010000001.1"/>
</dbReference>
<dbReference type="EMBL" id="OX458932">
    <property type="protein sequence ID" value="CAI9086389.1"/>
    <property type="molecule type" value="Genomic_DNA"/>
</dbReference>
<proteinExistence type="predicted"/>
<evidence type="ECO:0000313" key="2">
    <source>
        <dbReference type="Proteomes" id="UP001161497"/>
    </source>
</evidence>
<gene>
    <name evidence="1" type="ORF">MFUM_2073</name>
</gene>
<organism evidence="1 2">
    <name type="scientific">Candidatus Methylacidiphilum fumarolicum</name>
    <dbReference type="NCBI Taxonomy" id="591154"/>
    <lineage>
        <taxon>Bacteria</taxon>
        <taxon>Pseudomonadati</taxon>
        <taxon>Verrucomicrobiota</taxon>
        <taxon>Methylacidiphilae</taxon>
        <taxon>Methylacidiphilales</taxon>
        <taxon>Methylacidiphilaceae</taxon>
        <taxon>Methylacidiphilum (ex Ratnadevi et al. 2023)</taxon>
    </lineage>
</organism>
<dbReference type="Pfam" id="PF09620">
    <property type="entry name" value="Cas_csx3"/>
    <property type="match status" value="1"/>
</dbReference>
<keyword evidence="2" id="KW-1185">Reference proteome</keyword>
<evidence type="ECO:0008006" key="3">
    <source>
        <dbReference type="Google" id="ProtNLM"/>
    </source>
</evidence>
<dbReference type="InterPro" id="IPR013409">
    <property type="entry name" value="CRISPR-assoc_prot_Crn3/Csx3"/>
</dbReference>
<dbReference type="NCBIfam" id="TIGR02579">
    <property type="entry name" value="cas_csx3"/>
    <property type="match status" value="1"/>
</dbReference>
<evidence type="ECO:0000313" key="1">
    <source>
        <dbReference type="EMBL" id="CAI9086389.1"/>
    </source>
</evidence>
<accession>A0ABN8XK96</accession>
<protein>
    <recommendedName>
        <fullName evidence="3">CRISPR-associated protein Csx3</fullName>
    </recommendedName>
</protein>
<name>A0ABN8XK96_9BACT</name>
<sequence>MNNLDLRVIDTPKFQILNINIAGNGTVEPSVLKNLELPKLDYTKGVVLHGRGPIWLYGHLVHQCHPARWVGVFDPRIGGVVVERHHKEAPEVGETIPANEIQKYLEHNQEQAKDSSRHQAHMAP</sequence>
<dbReference type="Proteomes" id="UP001161497">
    <property type="component" value="Chromosome"/>
</dbReference>